<feature type="non-terminal residue" evidence="2">
    <location>
        <position position="291"/>
    </location>
</feature>
<keyword evidence="3" id="KW-1185">Reference proteome</keyword>
<dbReference type="EMBL" id="KZ110596">
    <property type="protein sequence ID" value="OSX62707.1"/>
    <property type="molecule type" value="Genomic_DNA"/>
</dbReference>
<dbReference type="OrthoDB" id="3270368at2759"/>
<feature type="region of interest" description="Disordered" evidence="1">
    <location>
        <begin position="120"/>
        <end position="156"/>
    </location>
</feature>
<dbReference type="Proteomes" id="UP000194127">
    <property type="component" value="Unassembled WGS sequence"/>
</dbReference>
<evidence type="ECO:0000313" key="3">
    <source>
        <dbReference type="Proteomes" id="UP000194127"/>
    </source>
</evidence>
<dbReference type="RefSeq" id="XP_024339501.1">
    <property type="nucleotide sequence ID" value="XM_024483290.1"/>
</dbReference>
<gene>
    <name evidence="2" type="ORF">POSPLADRAFT_1106308</name>
</gene>
<name>A0A1X6N261_9APHY</name>
<accession>A0A1X6N261</accession>
<evidence type="ECO:0000256" key="1">
    <source>
        <dbReference type="SAM" id="MobiDB-lite"/>
    </source>
</evidence>
<dbReference type="GeneID" id="36328239"/>
<dbReference type="AlphaFoldDB" id="A0A1X6N261"/>
<proteinExistence type="predicted"/>
<dbReference type="STRING" id="670580.A0A1X6N261"/>
<evidence type="ECO:0000313" key="2">
    <source>
        <dbReference type="EMBL" id="OSX62707.1"/>
    </source>
</evidence>
<protein>
    <submittedName>
        <fullName evidence="2">Uncharacterized protein</fullName>
    </submittedName>
</protein>
<reference evidence="2 3" key="1">
    <citation type="submission" date="2017-04" db="EMBL/GenBank/DDBJ databases">
        <title>Genome Sequence of the Model Brown-Rot Fungus Postia placenta SB12.</title>
        <authorList>
            <consortium name="DOE Joint Genome Institute"/>
            <person name="Gaskell J."/>
            <person name="Kersten P."/>
            <person name="Larrondo L.F."/>
            <person name="Canessa P."/>
            <person name="Martinez D."/>
            <person name="Hibbett D."/>
            <person name="Schmoll M."/>
            <person name="Kubicek C.P."/>
            <person name="Martinez A.T."/>
            <person name="Yadav J."/>
            <person name="Master E."/>
            <person name="Magnuson J.K."/>
            <person name="James T."/>
            <person name="Yaver D."/>
            <person name="Berka R."/>
            <person name="Labutti K."/>
            <person name="Lipzen A."/>
            <person name="Aerts A."/>
            <person name="Barry K."/>
            <person name="Henrissat B."/>
            <person name="Blanchette R."/>
            <person name="Grigoriev I."/>
            <person name="Cullen D."/>
        </authorList>
    </citation>
    <scope>NUCLEOTIDE SEQUENCE [LARGE SCALE GENOMIC DNA]</scope>
    <source>
        <strain evidence="2 3">MAD-698-R-SB12</strain>
    </source>
</reference>
<sequence>MHQQLGAKCGDWAEARACKMASAGGGMTAGMEKATGRGAGALVDKTLSQLTWHAFAPGVKARHNKPPEISITRSQRFTQICVHHAQKLEELRLLEDARSKPPRSAVKSLQEELDHGFAFSKATKEDFETSTPYRKPPLPPVHPSSSASKASRAKHTVTFAPEVPERRSPRKPVDVRMSMDAREDIAPEANKVPAPRSPILKKPTPIKKLPSDTVFMTADSGRTNKYDTKDKAVGVQEIVDVLQDLQEAVMQKIARRFEGVRDDVRAGREAILAEAAADLLELRTERRVHLP</sequence>
<organism evidence="2 3">
    <name type="scientific">Postia placenta MAD-698-R-SB12</name>
    <dbReference type="NCBI Taxonomy" id="670580"/>
    <lineage>
        <taxon>Eukaryota</taxon>
        <taxon>Fungi</taxon>
        <taxon>Dikarya</taxon>
        <taxon>Basidiomycota</taxon>
        <taxon>Agaricomycotina</taxon>
        <taxon>Agaricomycetes</taxon>
        <taxon>Polyporales</taxon>
        <taxon>Adustoporiaceae</taxon>
        <taxon>Rhodonia</taxon>
    </lineage>
</organism>